<comment type="similarity">
    <text evidence="1">Belongs to the HyuE racemase family.</text>
</comment>
<comment type="caution">
    <text evidence="2">The sequence shown here is derived from an EMBL/GenBank/DDBJ whole genome shotgun (WGS) entry which is preliminary data.</text>
</comment>
<evidence type="ECO:0000256" key="1">
    <source>
        <dbReference type="ARBA" id="ARBA00038414"/>
    </source>
</evidence>
<gene>
    <name evidence="2" type="ORF">IM811_005932</name>
</gene>
<protein>
    <recommendedName>
        <fullName evidence="4">Hydantoin racemase</fullName>
    </recommendedName>
</protein>
<dbReference type="InterPro" id="IPR052186">
    <property type="entry name" value="Hydantoin_racemase-like"/>
</dbReference>
<dbReference type="EMBL" id="JADCTT010000016">
    <property type="protein sequence ID" value="KAF9743592.1"/>
    <property type="molecule type" value="Genomic_DNA"/>
</dbReference>
<dbReference type="Proteomes" id="UP000616885">
    <property type="component" value="Unassembled WGS sequence"/>
</dbReference>
<dbReference type="Gene3D" id="3.40.50.12500">
    <property type="match status" value="1"/>
</dbReference>
<dbReference type="InterPro" id="IPR015942">
    <property type="entry name" value="Asp/Glu/hydantoin_racemase"/>
</dbReference>
<dbReference type="PANTHER" id="PTHR28047">
    <property type="entry name" value="PROTEIN DCG1"/>
    <property type="match status" value="1"/>
</dbReference>
<organism evidence="2 3">
    <name type="scientific">Bionectria ochroleuca</name>
    <name type="common">Gliocladium roseum</name>
    <dbReference type="NCBI Taxonomy" id="29856"/>
    <lineage>
        <taxon>Eukaryota</taxon>
        <taxon>Fungi</taxon>
        <taxon>Dikarya</taxon>
        <taxon>Ascomycota</taxon>
        <taxon>Pezizomycotina</taxon>
        <taxon>Sordariomycetes</taxon>
        <taxon>Hypocreomycetidae</taxon>
        <taxon>Hypocreales</taxon>
        <taxon>Bionectriaceae</taxon>
        <taxon>Clonostachys</taxon>
    </lineage>
</organism>
<evidence type="ECO:0000313" key="3">
    <source>
        <dbReference type="Proteomes" id="UP000616885"/>
    </source>
</evidence>
<dbReference type="InterPro" id="IPR053714">
    <property type="entry name" value="Iso_Racemase_Enz_sf"/>
</dbReference>
<dbReference type="PANTHER" id="PTHR28047:SF5">
    <property type="entry name" value="PROTEIN DCG1"/>
    <property type="match status" value="1"/>
</dbReference>
<proteinExistence type="inferred from homology"/>
<reference evidence="2" key="1">
    <citation type="submission" date="2020-10" db="EMBL/GenBank/DDBJ databases">
        <title>High-Quality Genome Resource of Clonostachys rosea strain S41 by Oxford Nanopore Long-Read Sequencing.</title>
        <authorList>
            <person name="Wang H."/>
        </authorList>
    </citation>
    <scope>NUCLEOTIDE SEQUENCE</scope>
    <source>
        <strain evidence="2">S41</strain>
    </source>
</reference>
<dbReference type="GO" id="GO:0047661">
    <property type="term" value="F:amino-acid racemase activity"/>
    <property type="evidence" value="ECO:0007669"/>
    <property type="project" value="InterPro"/>
</dbReference>
<accession>A0A8H7K7P2</accession>
<dbReference type="Pfam" id="PF01177">
    <property type="entry name" value="Asp_Glu_race"/>
    <property type="match status" value="1"/>
</dbReference>
<evidence type="ECO:0000313" key="2">
    <source>
        <dbReference type="EMBL" id="KAF9743592.1"/>
    </source>
</evidence>
<sequence>MNPRQTFRILIINPNSSEAITAAIVASIDRMQLGHSMELSAYTTPQPSPLSITSYSDIKISEETVYSRISKDGPTLAHYDAVLIAGFGTKSLVSKLSNLGPECIMGVFEASILTAQTLLRPDSNDKWGIVTLDHFWESYLMVEVTSFLGQDKNSSNDRFAGVFSAKSYSPDPNAISQEDMKDGIREATGQLLQSSSARCVVIGCIVTAELEDIVRSTATEFLGKRMGEALYVIDAIKAGILQIQQMVRCRDTFK</sequence>
<evidence type="ECO:0008006" key="4">
    <source>
        <dbReference type="Google" id="ProtNLM"/>
    </source>
</evidence>
<dbReference type="AlphaFoldDB" id="A0A8H7K7P2"/>
<name>A0A8H7K7P2_BIOOC</name>